<reference evidence="1" key="1">
    <citation type="journal article" date="2015" name="Nature">
        <title>Complex archaea that bridge the gap between prokaryotes and eukaryotes.</title>
        <authorList>
            <person name="Spang A."/>
            <person name="Saw J.H."/>
            <person name="Jorgensen S.L."/>
            <person name="Zaremba-Niedzwiedzka K."/>
            <person name="Martijn J."/>
            <person name="Lind A.E."/>
            <person name="van Eijk R."/>
            <person name="Schleper C."/>
            <person name="Guy L."/>
            <person name="Ettema T.J."/>
        </authorList>
    </citation>
    <scope>NUCLEOTIDE SEQUENCE</scope>
</reference>
<organism evidence="1">
    <name type="scientific">marine sediment metagenome</name>
    <dbReference type="NCBI Taxonomy" id="412755"/>
    <lineage>
        <taxon>unclassified sequences</taxon>
        <taxon>metagenomes</taxon>
        <taxon>ecological metagenomes</taxon>
    </lineage>
</organism>
<evidence type="ECO:0000313" key="1">
    <source>
        <dbReference type="EMBL" id="KKL59403.1"/>
    </source>
</evidence>
<protein>
    <submittedName>
        <fullName evidence="1">Uncharacterized protein</fullName>
    </submittedName>
</protein>
<name>A0A0F9DCE6_9ZZZZ</name>
<dbReference type="AlphaFoldDB" id="A0A0F9DCE6"/>
<dbReference type="EMBL" id="LAZR01029501">
    <property type="protein sequence ID" value="KKL59403.1"/>
    <property type="molecule type" value="Genomic_DNA"/>
</dbReference>
<sequence length="217" mass="22817">MTEHEANPQAEALRPQGPGAKQIAKEVLAGINPIPHGEAISSLEYLAQIRGTIFTVTEGVPIASATWLGADVALYMPFIVRKEFVVKQFRLANGGTLAGNVDLGIYDSTAEGLPQTLQDSTGSTAHAGANDVQLFNVSNIALSAGLYYMAAALSSASATVVSAVIDLHTNFTTLDRPHSLDGVFEEASALPLPATATPVVMSGLRQAPLMYVGRHQF</sequence>
<gene>
    <name evidence="1" type="ORF">LCGC14_2215700</name>
</gene>
<comment type="caution">
    <text evidence="1">The sequence shown here is derived from an EMBL/GenBank/DDBJ whole genome shotgun (WGS) entry which is preliminary data.</text>
</comment>
<accession>A0A0F9DCE6</accession>
<proteinExistence type="predicted"/>